<keyword evidence="2" id="KW-0472">Membrane</keyword>
<evidence type="ECO:0000256" key="2">
    <source>
        <dbReference type="SAM" id="Phobius"/>
    </source>
</evidence>
<evidence type="ECO:0000313" key="4">
    <source>
        <dbReference type="Proteomes" id="UP000327118"/>
    </source>
</evidence>
<proteinExistence type="predicted"/>
<dbReference type="EMBL" id="ML739296">
    <property type="protein sequence ID" value="KAE8349544.1"/>
    <property type="molecule type" value="Genomic_DNA"/>
</dbReference>
<dbReference type="OrthoDB" id="4449063at2759"/>
<evidence type="ECO:0000313" key="3">
    <source>
        <dbReference type="EMBL" id="KAE8349544.1"/>
    </source>
</evidence>
<evidence type="ECO:0008006" key="5">
    <source>
        <dbReference type="Google" id="ProtNLM"/>
    </source>
</evidence>
<protein>
    <recommendedName>
        <fullName evidence="5">Transmembrane protein</fullName>
    </recommendedName>
</protein>
<feature type="compositionally biased region" description="Basic and acidic residues" evidence="1">
    <location>
        <begin position="64"/>
        <end position="76"/>
    </location>
</feature>
<reference evidence="4" key="1">
    <citation type="submission" date="2019-04" db="EMBL/GenBank/DDBJ databases">
        <title>Friends and foes A comparative genomics studyof 23 Aspergillus species from section Flavi.</title>
        <authorList>
            <consortium name="DOE Joint Genome Institute"/>
            <person name="Kjaerbolling I."/>
            <person name="Vesth T."/>
            <person name="Frisvad J.C."/>
            <person name="Nybo J.L."/>
            <person name="Theobald S."/>
            <person name="Kildgaard S."/>
            <person name="Isbrandt T."/>
            <person name="Kuo A."/>
            <person name="Sato A."/>
            <person name="Lyhne E.K."/>
            <person name="Kogle M.E."/>
            <person name="Wiebenga A."/>
            <person name="Kun R.S."/>
            <person name="Lubbers R.J."/>
            <person name="Makela M.R."/>
            <person name="Barry K."/>
            <person name="Chovatia M."/>
            <person name="Clum A."/>
            <person name="Daum C."/>
            <person name="Haridas S."/>
            <person name="He G."/>
            <person name="LaButti K."/>
            <person name="Lipzen A."/>
            <person name="Mondo S."/>
            <person name="Riley R."/>
            <person name="Salamov A."/>
            <person name="Simmons B.A."/>
            <person name="Magnuson J.K."/>
            <person name="Henrissat B."/>
            <person name="Mortensen U.H."/>
            <person name="Larsen T.O."/>
            <person name="Devries R.P."/>
            <person name="Grigoriev I.V."/>
            <person name="Machida M."/>
            <person name="Baker S.E."/>
            <person name="Andersen M.R."/>
        </authorList>
    </citation>
    <scope>NUCLEOTIDE SEQUENCE [LARGE SCALE GENOMIC DNA]</scope>
    <source>
        <strain evidence="4">CBS 553.77</strain>
    </source>
</reference>
<feature type="region of interest" description="Disordered" evidence="1">
    <location>
        <begin position="102"/>
        <end position="122"/>
    </location>
</feature>
<organism evidence="3 4">
    <name type="scientific">Aspergillus coremiiformis</name>
    <dbReference type="NCBI Taxonomy" id="138285"/>
    <lineage>
        <taxon>Eukaryota</taxon>
        <taxon>Fungi</taxon>
        <taxon>Dikarya</taxon>
        <taxon>Ascomycota</taxon>
        <taxon>Pezizomycotina</taxon>
        <taxon>Eurotiomycetes</taxon>
        <taxon>Eurotiomycetidae</taxon>
        <taxon>Eurotiales</taxon>
        <taxon>Aspergillaceae</taxon>
        <taxon>Aspergillus</taxon>
        <taxon>Aspergillus subgen. Circumdati</taxon>
    </lineage>
</organism>
<name>A0A5N6YVP2_9EURO</name>
<keyword evidence="2" id="KW-0812">Transmembrane</keyword>
<evidence type="ECO:0000256" key="1">
    <source>
        <dbReference type="SAM" id="MobiDB-lite"/>
    </source>
</evidence>
<feature type="region of interest" description="Disordered" evidence="1">
    <location>
        <begin position="1"/>
        <end position="76"/>
    </location>
</feature>
<keyword evidence="2" id="KW-1133">Transmembrane helix</keyword>
<gene>
    <name evidence="3" type="ORF">BDV28DRAFT_151787</name>
</gene>
<sequence length="122" mass="14336">MPTTRRPNTDDERWPQHHNLDAEFQRSPQYDPPHISYTRRYLPFQSPKTDKPRNPFTESQIRFSHTDKHIESSHRETSNTPIFVLLFIFIILVAIAYAHAQLAHSSPGRQSGRRSEKKEQSV</sequence>
<feature type="compositionally biased region" description="Basic and acidic residues" evidence="1">
    <location>
        <begin position="7"/>
        <end position="24"/>
    </location>
</feature>
<dbReference type="Proteomes" id="UP000327118">
    <property type="component" value="Unassembled WGS sequence"/>
</dbReference>
<accession>A0A5N6YVP2</accession>
<keyword evidence="4" id="KW-1185">Reference proteome</keyword>
<feature type="compositionally biased region" description="Basic and acidic residues" evidence="1">
    <location>
        <begin position="113"/>
        <end position="122"/>
    </location>
</feature>
<feature type="transmembrane region" description="Helical" evidence="2">
    <location>
        <begin position="82"/>
        <end position="100"/>
    </location>
</feature>
<dbReference type="AlphaFoldDB" id="A0A5N6YVP2"/>